<feature type="domain" description="HTH tetR-type" evidence="5">
    <location>
        <begin position="12"/>
        <end position="72"/>
    </location>
</feature>
<evidence type="ECO:0000256" key="1">
    <source>
        <dbReference type="ARBA" id="ARBA00023015"/>
    </source>
</evidence>
<evidence type="ECO:0000256" key="2">
    <source>
        <dbReference type="ARBA" id="ARBA00023125"/>
    </source>
</evidence>
<sequence length="201" mass="22620">MPIEQPEINVSHDKREQILNGAMQIFLTHGYAGTSMDRVAATAGVSKQTIYSHFQDKQGLFTALIDRVTRDRFQIVFGALPLAGEPERVLRKIAYTLLHAIAEDREYIAFIRLVIGESGRFPELARQFVGTIPKRAIATLSQYFESHRELNCPDPEATTRIFLGSLVSFVLMQNVLEGETVMPMDGDRLVERLINLVLKSS</sequence>
<accession>A0A6H1TZV8</accession>
<keyword evidence="3" id="KW-0804">Transcription</keyword>
<dbReference type="InterPro" id="IPR036271">
    <property type="entry name" value="Tet_transcr_reg_TetR-rel_C_sf"/>
</dbReference>
<dbReference type="SUPFAM" id="SSF48498">
    <property type="entry name" value="Tetracyclin repressor-like, C-terminal domain"/>
    <property type="match status" value="1"/>
</dbReference>
<evidence type="ECO:0000313" key="7">
    <source>
        <dbReference type="Proteomes" id="UP000500857"/>
    </source>
</evidence>
<name>A0A6H1TZV8_9CYAN</name>
<dbReference type="AlphaFoldDB" id="A0A6H1TZV8"/>
<protein>
    <submittedName>
        <fullName evidence="6">TetR/AcrR family transcriptional regulator</fullName>
    </submittedName>
</protein>
<dbReference type="GO" id="GO:0045892">
    <property type="term" value="P:negative regulation of DNA-templated transcription"/>
    <property type="evidence" value="ECO:0007669"/>
    <property type="project" value="UniProtKB-ARBA"/>
</dbReference>
<dbReference type="InterPro" id="IPR050109">
    <property type="entry name" value="HTH-type_TetR-like_transc_reg"/>
</dbReference>
<dbReference type="PROSITE" id="PS50977">
    <property type="entry name" value="HTH_TETR_2"/>
    <property type="match status" value="1"/>
</dbReference>
<keyword evidence="1" id="KW-0805">Transcription regulation</keyword>
<dbReference type="Gene3D" id="1.10.357.10">
    <property type="entry name" value="Tetracycline Repressor, domain 2"/>
    <property type="match status" value="1"/>
</dbReference>
<dbReference type="GO" id="GO:0000976">
    <property type="term" value="F:transcription cis-regulatory region binding"/>
    <property type="evidence" value="ECO:0007669"/>
    <property type="project" value="TreeGrafter"/>
</dbReference>
<keyword evidence="2 4" id="KW-0238">DNA-binding</keyword>
<evidence type="ECO:0000259" key="5">
    <source>
        <dbReference type="PROSITE" id="PS50977"/>
    </source>
</evidence>
<dbReference type="PANTHER" id="PTHR30055">
    <property type="entry name" value="HTH-TYPE TRANSCRIPTIONAL REGULATOR RUTR"/>
    <property type="match status" value="1"/>
</dbReference>
<dbReference type="PRINTS" id="PR00455">
    <property type="entry name" value="HTHTETR"/>
</dbReference>
<dbReference type="Pfam" id="PF00440">
    <property type="entry name" value="TetR_N"/>
    <property type="match status" value="1"/>
</dbReference>
<dbReference type="Proteomes" id="UP000500857">
    <property type="component" value="Chromosome"/>
</dbReference>
<dbReference type="PANTHER" id="PTHR30055:SF234">
    <property type="entry name" value="HTH-TYPE TRANSCRIPTIONAL REGULATOR BETI"/>
    <property type="match status" value="1"/>
</dbReference>
<dbReference type="RefSeq" id="WP_168569456.1">
    <property type="nucleotide sequence ID" value="NZ_CP051167.1"/>
</dbReference>
<dbReference type="FunFam" id="1.10.10.60:FF:000141">
    <property type="entry name" value="TetR family transcriptional regulator"/>
    <property type="match status" value="1"/>
</dbReference>
<reference evidence="6 7" key="1">
    <citation type="submission" date="2020-04" db="EMBL/GenBank/DDBJ databases">
        <authorList>
            <person name="Basu S."/>
            <person name="Maruthanayagam V."/>
            <person name="Chakraborty S."/>
            <person name="Pramanik A."/>
            <person name="Mukherjee J."/>
            <person name="Brink B."/>
        </authorList>
    </citation>
    <scope>NUCLEOTIDE SEQUENCE [LARGE SCALE GENOMIC DNA]</scope>
    <source>
        <strain evidence="6 7">AP17</strain>
    </source>
</reference>
<gene>
    <name evidence="6" type="ORF">HCG48_12510</name>
</gene>
<feature type="DNA-binding region" description="H-T-H motif" evidence="4">
    <location>
        <begin position="35"/>
        <end position="54"/>
    </location>
</feature>
<dbReference type="InterPro" id="IPR039536">
    <property type="entry name" value="TetR_C_Proteobacteria"/>
</dbReference>
<dbReference type="EMBL" id="CP051167">
    <property type="protein sequence ID" value="QIZ71303.1"/>
    <property type="molecule type" value="Genomic_DNA"/>
</dbReference>
<evidence type="ECO:0000256" key="4">
    <source>
        <dbReference type="PROSITE-ProRule" id="PRU00335"/>
    </source>
</evidence>
<evidence type="ECO:0000256" key="3">
    <source>
        <dbReference type="ARBA" id="ARBA00023163"/>
    </source>
</evidence>
<dbReference type="GO" id="GO:0003700">
    <property type="term" value="F:DNA-binding transcription factor activity"/>
    <property type="evidence" value="ECO:0007669"/>
    <property type="project" value="TreeGrafter"/>
</dbReference>
<dbReference type="SUPFAM" id="SSF46689">
    <property type="entry name" value="Homeodomain-like"/>
    <property type="match status" value="1"/>
</dbReference>
<dbReference type="InterPro" id="IPR001647">
    <property type="entry name" value="HTH_TetR"/>
</dbReference>
<proteinExistence type="predicted"/>
<organism evidence="6 7">
    <name type="scientific">Oxynema aestuarii AP17</name>
    <dbReference type="NCBI Taxonomy" id="2064643"/>
    <lineage>
        <taxon>Bacteria</taxon>
        <taxon>Bacillati</taxon>
        <taxon>Cyanobacteriota</taxon>
        <taxon>Cyanophyceae</taxon>
        <taxon>Oscillatoriophycideae</taxon>
        <taxon>Oscillatoriales</taxon>
        <taxon>Oscillatoriaceae</taxon>
        <taxon>Oxynema</taxon>
        <taxon>Oxynema aestuarii</taxon>
    </lineage>
</organism>
<dbReference type="InterPro" id="IPR009057">
    <property type="entry name" value="Homeodomain-like_sf"/>
</dbReference>
<keyword evidence="7" id="KW-1185">Reference proteome</keyword>
<evidence type="ECO:0000313" key="6">
    <source>
        <dbReference type="EMBL" id="QIZ71303.1"/>
    </source>
</evidence>
<dbReference type="KEGG" id="oxy:HCG48_12510"/>
<dbReference type="Pfam" id="PF14246">
    <property type="entry name" value="TetR_C_7"/>
    <property type="match status" value="1"/>
</dbReference>